<keyword evidence="1" id="KW-0472">Membrane</keyword>
<evidence type="ECO:0000256" key="1">
    <source>
        <dbReference type="SAM" id="Phobius"/>
    </source>
</evidence>
<feature type="transmembrane region" description="Helical" evidence="1">
    <location>
        <begin position="58"/>
        <end position="77"/>
    </location>
</feature>
<gene>
    <name evidence="2" type="ORF">BTO18_05445</name>
</gene>
<evidence type="ECO:0000313" key="3">
    <source>
        <dbReference type="Proteomes" id="UP000238882"/>
    </source>
</evidence>
<dbReference type="Proteomes" id="UP000238882">
    <property type="component" value="Unassembled WGS sequence"/>
</dbReference>
<protein>
    <submittedName>
        <fullName evidence="2">Uncharacterized protein</fullName>
    </submittedName>
</protein>
<dbReference type="RefSeq" id="WP_105015254.1">
    <property type="nucleotide sequence ID" value="NZ_MSCN01000001.1"/>
</dbReference>
<keyword evidence="1" id="KW-1133">Transmembrane helix</keyword>
<evidence type="ECO:0000313" key="2">
    <source>
        <dbReference type="EMBL" id="PQJ78663.1"/>
    </source>
</evidence>
<organism evidence="2 3">
    <name type="scientific">Polaribacter porphyrae</name>
    <dbReference type="NCBI Taxonomy" id="1137780"/>
    <lineage>
        <taxon>Bacteria</taxon>
        <taxon>Pseudomonadati</taxon>
        <taxon>Bacteroidota</taxon>
        <taxon>Flavobacteriia</taxon>
        <taxon>Flavobacteriales</taxon>
        <taxon>Flavobacteriaceae</taxon>
    </lineage>
</organism>
<proteinExistence type="predicted"/>
<keyword evidence="1" id="KW-0812">Transmembrane</keyword>
<sequence>MNTKYKKLGLSILFDVIGFFTFAVADYVWAPISGYLMTKMYKGTKGKVGAVVSFFEEIIPFSDIVPTFTLMWIYTYLIKREDKKEKEDIITIDV</sequence>
<feature type="transmembrane region" description="Helical" evidence="1">
    <location>
        <begin position="12"/>
        <end position="38"/>
    </location>
</feature>
<dbReference type="OrthoDB" id="1144067at2"/>
<dbReference type="EMBL" id="MSCN01000001">
    <property type="protein sequence ID" value="PQJ78663.1"/>
    <property type="molecule type" value="Genomic_DNA"/>
</dbReference>
<dbReference type="AlphaFoldDB" id="A0A2S7WM55"/>
<accession>A0A2S7WM55</accession>
<keyword evidence="3" id="KW-1185">Reference proteome</keyword>
<name>A0A2S7WM55_9FLAO</name>
<reference evidence="2 3" key="1">
    <citation type="submission" date="2016-12" db="EMBL/GenBank/DDBJ databases">
        <title>Trade-off between light-utilization and light-protection in marine flavobacteria.</title>
        <authorList>
            <person name="Kumagai Y."/>
            <person name="Yoshizawa S."/>
            <person name="Kogure K."/>
            <person name="Iwasaki W."/>
        </authorList>
    </citation>
    <scope>NUCLEOTIDE SEQUENCE [LARGE SCALE GENOMIC DNA]</scope>
    <source>
        <strain evidence="2 3">NBRC 108759</strain>
    </source>
</reference>
<comment type="caution">
    <text evidence="2">The sequence shown here is derived from an EMBL/GenBank/DDBJ whole genome shotgun (WGS) entry which is preliminary data.</text>
</comment>